<dbReference type="AlphaFoldDB" id="A0A1W6MMB6"/>
<reference evidence="2 3" key="1">
    <citation type="submission" date="2016-11" db="EMBL/GenBank/DDBJ databases">
        <title>Trade-off between light-utilization and light-protection in marine flavobacteria.</title>
        <authorList>
            <person name="Kumagai Y."/>
        </authorList>
    </citation>
    <scope>NUCLEOTIDE SEQUENCE [LARGE SCALE GENOMIC DNA]</scope>
    <source>
        <strain evidence="2 3">JCM 13191</strain>
    </source>
</reference>
<dbReference type="EMBL" id="CP019344">
    <property type="protein sequence ID" value="ARN78743.1"/>
    <property type="molecule type" value="Genomic_DNA"/>
</dbReference>
<evidence type="ECO:0000313" key="3">
    <source>
        <dbReference type="Proteomes" id="UP000193431"/>
    </source>
</evidence>
<feature type="transmembrane region" description="Helical" evidence="1">
    <location>
        <begin position="119"/>
        <end position="138"/>
    </location>
</feature>
<gene>
    <name evidence="2" type="ORF">BST97_12480</name>
</gene>
<feature type="transmembrane region" description="Helical" evidence="1">
    <location>
        <begin position="92"/>
        <end position="113"/>
    </location>
</feature>
<organism evidence="2 3">
    <name type="scientific">Nonlabens spongiae</name>
    <dbReference type="NCBI Taxonomy" id="331648"/>
    <lineage>
        <taxon>Bacteria</taxon>
        <taxon>Pseudomonadati</taxon>
        <taxon>Bacteroidota</taxon>
        <taxon>Flavobacteriia</taxon>
        <taxon>Flavobacteriales</taxon>
        <taxon>Flavobacteriaceae</taxon>
        <taxon>Nonlabens</taxon>
    </lineage>
</organism>
<dbReference type="STRING" id="331648.BST97_12480"/>
<keyword evidence="1" id="KW-0812">Transmembrane</keyword>
<dbReference type="Proteomes" id="UP000193431">
    <property type="component" value="Chromosome"/>
</dbReference>
<protein>
    <submittedName>
        <fullName evidence="2">Uncharacterized protein</fullName>
    </submittedName>
</protein>
<sequence>MTTQNKVLFLGKNKIEIDNKAFYYDDFTSYKTHRFSGVSLKLKLKSGKTLPLTCNDNFCDSLPLSKFVDDFEKRATDHPHIKKIKSFGERKIGLYISIVLTVLLFLSLGYQLIYNEEMTLSSLFSLLLVSLTALWSGIEIKSYGRNSI</sequence>
<keyword evidence="1" id="KW-0472">Membrane</keyword>
<keyword evidence="3" id="KW-1185">Reference proteome</keyword>
<name>A0A1W6MMB6_9FLAO</name>
<evidence type="ECO:0000256" key="1">
    <source>
        <dbReference type="SAM" id="Phobius"/>
    </source>
</evidence>
<keyword evidence="1" id="KW-1133">Transmembrane helix</keyword>
<accession>A0A1W6MMB6</accession>
<evidence type="ECO:0000313" key="2">
    <source>
        <dbReference type="EMBL" id="ARN78743.1"/>
    </source>
</evidence>
<proteinExistence type="predicted"/>